<dbReference type="Proteomes" id="UP001497482">
    <property type="component" value="Chromosome 2"/>
</dbReference>
<organism evidence="2 3">
    <name type="scientific">Knipowitschia caucasica</name>
    <name type="common">Caucasian dwarf goby</name>
    <name type="synonym">Pomatoschistus caucasicus</name>
    <dbReference type="NCBI Taxonomy" id="637954"/>
    <lineage>
        <taxon>Eukaryota</taxon>
        <taxon>Metazoa</taxon>
        <taxon>Chordata</taxon>
        <taxon>Craniata</taxon>
        <taxon>Vertebrata</taxon>
        <taxon>Euteleostomi</taxon>
        <taxon>Actinopterygii</taxon>
        <taxon>Neopterygii</taxon>
        <taxon>Teleostei</taxon>
        <taxon>Neoteleostei</taxon>
        <taxon>Acanthomorphata</taxon>
        <taxon>Gobiaria</taxon>
        <taxon>Gobiiformes</taxon>
        <taxon>Gobioidei</taxon>
        <taxon>Gobiidae</taxon>
        <taxon>Gobiinae</taxon>
        <taxon>Knipowitschia</taxon>
    </lineage>
</organism>
<proteinExistence type="predicted"/>
<protein>
    <submittedName>
        <fullName evidence="2">Uncharacterized protein</fullName>
    </submittedName>
</protein>
<name>A0AAV2KRH8_KNICA</name>
<gene>
    <name evidence="2" type="ORF">KC01_LOCUS20942</name>
</gene>
<feature type="region of interest" description="Disordered" evidence="1">
    <location>
        <begin position="1"/>
        <end position="61"/>
    </location>
</feature>
<sequence length="79" mass="8454">MADADGRSYNDQLSTDEPHRPAAQALRRAHGLHRSWIAAARTTPHGPGSCTRNRDPSRPRLCVRGGVTAGAWRGSSHGG</sequence>
<accession>A0AAV2KRH8</accession>
<reference evidence="2 3" key="1">
    <citation type="submission" date="2024-04" db="EMBL/GenBank/DDBJ databases">
        <authorList>
            <person name="Waldvogel A.-M."/>
            <person name="Schoenle A."/>
        </authorList>
    </citation>
    <scope>NUCLEOTIDE SEQUENCE [LARGE SCALE GENOMIC DNA]</scope>
</reference>
<evidence type="ECO:0000313" key="2">
    <source>
        <dbReference type="EMBL" id="CAL1591580.1"/>
    </source>
</evidence>
<evidence type="ECO:0000313" key="3">
    <source>
        <dbReference type="Proteomes" id="UP001497482"/>
    </source>
</evidence>
<dbReference type="AlphaFoldDB" id="A0AAV2KRH8"/>
<evidence type="ECO:0000256" key="1">
    <source>
        <dbReference type="SAM" id="MobiDB-lite"/>
    </source>
</evidence>
<keyword evidence="3" id="KW-1185">Reference proteome</keyword>
<dbReference type="EMBL" id="OZ035824">
    <property type="protein sequence ID" value="CAL1591580.1"/>
    <property type="molecule type" value="Genomic_DNA"/>
</dbReference>